<gene>
    <name evidence="1" type="ORF">PH362_01515</name>
</gene>
<organism evidence="1 2">
    <name type="scientific">Photorhabdus bodei</name>
    <dbReference type="NCBI Taxonomy" id="2029681"/>
    <lineage>
        <taxon>Bacteria</taxon>
        <taxon>Pseudomonadati</taxon>
        <taxon>Pseudomonadota</taxon>
        <taxon>Gammaproteobacteria</taxon>
        <taxon>Enterobacterales</taxon>
        <taxon>Morganellaceae</taxon>
        <taxon>Photorhabdus</taxon>
    </lineage>
</organism>
<dbReference type="RefSeq" id="WP_262978104.1">
    <property type="nucleotide sequence ID" value="NZ_JAQMFO010000001.1"/>
</dbReference>
<sequence>MNVENKEMLYTLSKEELATALTPYYKDFYDQLSDYQKANISLDMVVNDAHKRLFLNNLTHLRIDRELKPIEYAGVSPCILAIGTVVADAFGLVFQFLGINEAETRAATRALLKELSQDTLRGLLATIEDFKNATSLLDKAKIIWSLISEIKNAVGFSGIIKALKDSMHWYDWVITGVTAAAQLTIWFATDGAAFIAELALAGAAIATLGIDAANAVHVCS</sequence>
<proteinExistence type="predicted"/>
<dbReference type="EMBL" id="JAQMFO010000001">
    <property type="protein sequence ID" value="MDB6370674.1"/>
    <property type="molecule type" value="Genomic_DNA"/>
</dbReference>
<dbReference type="Proteomes" id="UP001212996">
    <property type="component" value="Unassembled WGS sequence"/>
</dbReference>
<reference evidence="1" key="1">
    <citation type="submission" date="2023-01" db="EMBL/GenBank/DDBJ databases">
        <title>Genome sequencing of Photorhabdus bodei 09-20.</title>
        <authorList>
            <person name="Kalindamar S."/>
            <person name="Kumru S."/>
        </authorList>
    </citation>
    <scope>NUCLEOTIDE SEQUENCE</scope>
    <source>
        <strain evidence="1">09-20</strain>
    </source>
</reference>
<evidence type="ECO:0000313" key="1">
    <source>
        <dbReference type="EMBL" id="MDB6370674.1"/>
    </source>
</evidence>
<name>A0AAW6BFN6_9GAMM</name>
<evidence type="ECO:0000313" key="2">
    <source>
        <dbReference type="Proteomes" id="UP001212996"/>
    </source>
</evidence>
<accession>A0AAW6BFN6</accession>
<dbReference type="AlphaFoldDB" id="A0AAW6BFN6"/>
<comment type="caution">
    <text evidence="1">The sequence shown here is derived from an EMBL/GenBank/DDBJ whole genome shotgun (WGS) entry which is preliminary data.</text>
</comment>
<protein>
    <submittedName>
        <fullName evidence="1">Uncharacterized protein</fullName>
    </submittedName>
</protein>